<dbReference type="EMBL" id="VOQS01000001">
    <property type="protein sequence ID" value="TXC88494.1"/>
    <property type="molecule type" value="Genomic_DNA"/>
</dbReference>
<protein>
    <submittedName>
        <fullName evidence="1">Uncharacterized protein</fullName>
    </submittedName>
</protein>
<proteinExistence type="predicted"/>
<organism evidence="1 2">
    <name type="scientific">Paraburkholderia azotifigens</name>
    <dbReference type="NCBI Taxonomy" id="2057004"/>
    <lineage>
        <taxon>Bacteria</taxon>
        <taxon>Pseudomonadati</taxon>
        <taxon>Pseudomonadota</taxon>
        <taxon>Betaproteobacteria</taxon>
        <taxon>Burkholderiales</taxon>
        <taxon>Burkholderiaceae</taxon>
        <taxon>Paraburkholderia</taxon>
    </lineage>
</organism>
<comment type="caution">
    <text evidence="1">The sequence shown here is derived from an EMBL/GenBank/DDBJ whole genome shotgun (WGS) entry which is preliminary data.</text>
</comment>
<reference evidence="1 2" key="1">
    <citation type="journal article" date="2018" name="Int. J. Syst. Evol. Microbiol.">
        <title>Paraburkholderia azotifigens sp. nov., a nitrogen-fixing bacterium isolated from paddy soil.</title>
        <authorList>
            <person name="Choi G.M."/>
            <person name="Im W.T."/>
        </authorList>
    </citation>
    <scope>NUCLEOTIDE SEQUENCE [LARGE SCALE GENOMIC DNA]</scope>
    <source>
        <strain evidence="1 2">NF 2-5-3</strain>
    </source>
</reference>
<accession>A0A5C6VVF3</accession>
<name>A0A5C6VVF3_9BURK</name>
<dbReference type="Proteomes" id="UP000321776">
    <property type="component" value="Unassembled WGS sequence"/>
</dbReference>
<sequence length="233" mass="25718">MPRSGSNAKDNPLFNGTDVQHVMRNAAVAAMLSDPTGAEASLFMSDAEVGRLFKAHLIQVIGTATLSNLDLSSTREEDEKRGHFTDRRASEFPGLTNVSAANIERYSLVLQGRLLPAEDFCKAAGITEQKLSEDVASCRLFAVEFESNQYYPIFALSNLVDRRDFARVVRRLGDSTGWSKWKFFTTPSESLGGLTPLRLLMREEVERALVAAADFKALSSTFFSILRTTPVSN</sequence>
<gene>
    <name evidence="1" type="ORF">FRZ40_13370</name>
</gene>
<evidence type="ECO:0000313" key="2">
    <source>
        <dbReference type="Proteomes" id="UP000321776"/>
    </source>
</evidence>
<dbReference type="RefSeq" id="WP_147234358.1">
    <property type="nucleotide sequence ID" value="NZ_VOQS01000001.1"/>
</dbReference>
<dbReference type="AlphaFoldDB" id="A0A5C6VVF3"/>
<evidence type="ECO:0000313" key="1">
    <source>
        <dbReference type="EMBL" id="TXC88494.1"/>
    </source>
</evidence>